<evidence type="ECO:0000256" key="1">
    <source>
        <dbReference type="ARBA" id="ARBA00023172"/>
    </source>
</evidence>
<dbReference type="EMBL" id="JBHUMP010000018">
    <property type="protein sequence ID" value="MFD2741176.1"/>
    <property type="molecule type" value="Genomic_DNA"/>
</dbReference>
<comment type="caution">
    <text evidence="3">The sequence shown here is derived from an EMBL/GenBank/DDBJ whole genome shotgun (WGS) entry which is preliminary data.</text>
</comment>
<dbReference type="InterPro" id="IPR011010">
    <property type="entry name" value="DNA_brk_join_enz"/>
</dbReference>
<feature type="domain" description="Tyr recombinase" evidence="2">
    <location>
        <begin position="41"/>
        <end position="244"/>
    </location>
</feature>
<accession>A0ABW5U7I5</accession>
<evidence type="ECO:0000259" key="2">
    <source>
        <dbReference type="PROSITE" id="PS51898"/>
    </source>
</evidence>
<proteinExistence type="predicted"/>
<protein>
    <recommendedName>
        <fullName evidence="2">Tyr recombinase domain-containing protein</fullName>
    </recommendedName>
</protein>
<gene>
    <name evidence="3" type="ORF">ACFSUD_16475</name>
</gene>
<dbReference type="SUPFAM" id="SSF56349">
    <property type="entry name" value="DNA breaking-rejoining enzymes"/>
    <property type="match status" value="1"/>
</dbReference>
<reference evidence="4" key="1">
    <citation type="journal article" date="2019" name="Int. J. Syst. Evol. Microbiol.">
        <title>The Global Catalogue of Microorganisms (GCM) 10K type strain sequencing project: providing services to taxonomists for standard genome sequencing and annotation.</title>
        <authorList>
            <consortium name="The Broad Institute Genomics Platform"/>
            <consortium name="The Broad Institute Genome Sequencing Center for Infectious Disease"/>
            <person name="Wu L."/>
            <person name="Ma J."/>
        </authorList>
    </citation>
    <scope>NUCLEOTIDE SEQUENCE [LARGE SCALE GENOMIC DNA]</scope>
    <source>
        <strain evidence="4">TISTR 2562</strain>
    </source>
</reference>
<evidence type="ECO:0000313" key="3">
    <source>
        <dbReference type="EMBL" id="MFD2741176.1"/>
    </source>
</evidence>
<sequence length="254" mass="28352">MFINATVRILKVAAPDQDWSRQMQLGRSLRRAASLSTSDRKNGRVLDSAVLLRAGLELAGPASQDPPHSLSDVKRFRDGTMLAFLSLLPMRRGSFGHLQLGRSVMVIGSDIHIVLTGDMTKNGHPWEVRVPPILSATLRHYITMVRPWLLHRGGAAHDFLWVSDRGRPYALNYLGTRIADITERQLGIRIYPHLFRDAAATSLSRRSPENARLIRPLLAQSSHGTAEKHYIQAGTIEAGRDYSAMLNDLLGEYE</sequence>
<dbReference type="RefSeq" id="WP_386375601.1">
    <property type="nucleotide sequence ID" value="NZ_JBHUMP010000018.1"/>
</dbReference>
<keyword evidence="4" id="KW-1185">Reference proteome</keyword>
<dbReference type="PROSITE" id="PS51898">
    <property type="entry name" value="TYR_RECOMBINASE"/>
    <property type="match status" value="1"/>
</dbReference>
<dbReference type="InterPro" id="IPR002104">
    <property type="entry name" value="Integrase_catalytic"/>
</dbReference>
<dbReference type="InterPro" id="IPR013762">
    <property type="entry name" value="Integrase-like_cat_sf"/>
</dbReference>
<evidence type="ECO:0000313" key="4">
    <source>
        <dbReference type="Proteomes" id="UP001597474"/>
    </source>
</evidence>
<dbReference type="Proteomes" id="UP001597474">
    <property type="component" value="Unassembled WGS sequence"/>
</dbReference>
<keyword evidence="1" id="KW-0233">DNA recombination</keyword>
<dbReference type="Gene3D" id="1.10.443.10">
    <property type="entry name" value="Intergrase catalytic core"/>
    <property type="match status" value="1"/>
</dbReference>
<organism evidence="3 4">
    <name type="scientific">Sulfitobacter aestuarii</name>
    <dbReference type="NCBI Taxonomy" id="2161676"/>
    <lineage>
        <taxon>Bacteria</taxon>
        <taxon>Pseudomonadati</taxon>
        <taxon>Pseudomonadota</taxon>
        <taxon>Alphaproteobacteria</taxon>
        <taxon>Rhodobacterales</taxon>
        <taxon>Roseobacteraceae</taxon>
        <taxon>Sulfitobacter</taxon>
    </lineage>
</organism>
<name>A0ABW5U7I5_9RHOB</name>